<evidence type="ECO:0000256" key="5">
    <source>
        <dbReference type="ARBA" id="ARBA00022692"/>
    </source>
</evidence>
<feature type="transmembrane region" description="Helical" evidence="9">
    <location>
        <begin position="195"/>
        <end position="219"/>
    </location>
</feature>
<dbReference type="OrthoDB" id="1918787at2759"/>
<dbReference type="AlphaFoldDB" id="A0A5N6P9B2"/>
<evidence type="ECO:0000256" key="2">
    <source>
        <dbReference type="ARBA" id="ARBA00007651"/>
    </source>
</evidence>
<gene>
    <name evidence="12" type="ORF">E3N88_09946</name>
</gene>
<evidence type="ECO:0000256" key="6">
    <source>
        <dbReference type="ARBA" id="ARBA00022989"/>
    </source>
</evidence>
<dbReference type="Pfam" id="PF04535">
    <property type="entry name" value="CASP_dom"/>
    <property type="match status" value="1"/>
</dbReference>
<evidence type="ECO:0000256" key="1">
    <source>
        <dbReference type="ARBA" id="ARBA00004651"/>
    </source>
</evidence>
<comment type="subcellular location">
    <subcellularLocation>
        <location evidence="1 9">Cell membrane</location>
        <topology evidence="1 9">Multi-pass membrane protein</topology>
    </subcellularLocation>
</comment>
<evidence type="ECO:0000256" key="9">
    <source>
        <dbReference type="RuleBase" id="RU361233"/>
    </source>
</evidence>
<evidence type="ECO:0000256" key="3">
    <source>
        <dbReference type="ARBA" id="ARBA00011489"/>
    </source>
</evidence>
<dbReference type="PANTHER" id="PTHR33573:SF48">
    <property type="entry name" value="CASP-LIKE PROTEIN 3A1"/>
    <property type="match status" value="1"/>
</dbReference>
<feature type="transmembrane region" description="Helical" evidence="9">
    <location>
        <begin position="98"/>
        <end position="120"/>
    </location>
</feature>
<name>A0A5N6P9B2_9ASTR</name>
<comment type="caution">
    <text evidence="12">The sequence shown here is derived from an EMBL/GenBank/DDBJ whole genome shotgun (WGS) entry which is preliminary data.</text>
</comment>
<comment type="subunit">
    <text evidence="3 9">Homodimer and heterodimers.</text>
</comment>
<evidence type="ECO:0000313" key="13">
    <source>
        <dbReference type="Proteomes" id="UP000326396"/>
    </source>
</evidence>
<dbReference type="InterPro" id="IPR006702">
    <property type="entry name" value="CASP_dom"/>
</dbReference>
<evidence type="ECO:0000256" key="8">
    <source>
        <dbReference type="ARBA" id="ARBA00023180"/>
    </source>
</evidence>
<dbReference type="EMBL" id="SZYD01000005">
    <property type="protein sequence ID" value="KAD6118675.1"/>
    <property type="molecule type" value="Genomic_DNA"/>
</dbReference>
<accession>A0A5N6P9B2</accession>
<feature type="region of interest" description="Disordered" evidence="10">
    <location>
        <begin position="1"/>
        <end position="32"/>
    </location>
</feature>
<protein>
    <recommendedName>
        <fullName evidence="9">CASP-like protein</fullName>
    </recommendedName>
</protein>
<feature type="transmembrane region" description="Helical" evidence="9">
    <location>
        <begin position="59"/>
        <end position="78"/>
    </location>
</feature>
<proteinExistence type="inferred from homology"/>
<keyword evidence="8" id="KW-0325">Glycoprotein</keyword>
<feature type="transmembrane region" description="Helical" evidence="9">
    <location>
        <begin position="141"/>
        <end position="163"/>
    </location>
</feature>
<evidence type="ECO:0000313" key="12">
    <source>
        <dbReference type="EMBL" id="KAD6118675.1"/>
    </source>
</evidence>
<comment type="similarity">
    <text evidence="2 9">Belongs to the Casparian strip membrane proteins (CASP) family.</text>
</comment>
<organism evidence="12 13">
    <name type="scientific">Mikania micrantha</name>
    <name type="common">bitter vine</name>
    <dbReference type="NCBI Taxonomy" id="192012"/>
    <lineage>
        <taxon>Eukaryota</taxon>
        <taxon>Viridiplantae</taxon>
        <taxon>Streptophyta</taxon>
        <taxon>Embryophyta</taxon>
        <taxon>Tracheophyta</taxon>
        <taxon>Spermatophyta</taxon>
        <taxon>Magnoliopsida</taxon>
        <taxon>eudicotyledons</taxon>
        <taxon>Gunneridae</taxon>
        <taxon>Pentapetalae</taxon>
        <taxon>asterids</taxon>
        <taxon>campanulids</taxon>
        <taxon>Asterales</taxon>
        <taxon>Asteraceae</taxon>
        <taxon>Asteroideae</taxon>
        <taxon>Heliantheae alliance</taxon>
        <taxon>Eupatorieae</taxon>
        <taxon>Mikania</taxon>
    </lineage>
</organism>
<sequence>MMKNDLKTPPETAVQLPDQTTTTATTKTNAGAESGTITGPLVSLTSARKFSRNYDAMHIVLRFVSLSASLISVAVMTTAEEKSTVSIYGFDLSLNSKWSFSGSFQYLVGVSAVVAVHSLLQLMMTLSRTLRKASIFSTRNHAWIVFASDQVFAYAMMSAGSAATGVTNLNRTGIKHSSLPNFCKPLHSFCDRVGVSIAFAFFNCFLLAISAVLDVLWLAN</sequence>
<dbReference type="GO" id="GO:0005886">
    <property type="term" value="C:plasma membrane"/>
    <property type="evidence" value="ECO:0007669"/>
    <property type="project" value="UniProtKB-SubCell"/>
</dbReference>
<dbReference type="NCBIfam" id="TIGR01569">
    <property type="entry name" value="A_tha_TIGR01569"/>
    <property type="match status" value="1"/>
</dbReference>
<dbReference type="InterPro" id="IPR006459">
    <property type="entry name" value="CASP/CASPL"/>
</dbReference>
<keyword evidence="13" id="KW-1185">Reference proteome</keyword>
<keyword evidence="6 9" id="KW-1133">Transmembrane helix</keyword>
<keyword evidence="4 9" id="KW-1003">Cell membrane</keyword>
<keyword evidence="7 9" id="KW-0472">Membrane</keyword>
<evidence type="ECO:0000256" key="7">
    <source>
        <dbReference type="ARBA" id="ARBA00023136"/>
    </source>
</evidence>
<keyword evidence="5 9" id="KW-0812">Transmembrane</keyword>
<reference evidence="12 13" key="1">
    <citation type="submission" date="2019-05" db="EMBL/GenBank/DDBJ databases">
        <title>Mikania micrantha, genome provides insights into the molecular mechanism of rapid growth.</title>
        <authorList>
            <person name="Liu B."/>
        </authorList>
    </citation>
    <scope>NUCLEOTIDE SEQUENCE [LARGE SCALE GENOMIC DNA]</scope>
    <source>
        <strain evidence="12">NLD-2019</strain>
        <tissue evidence="12">Leaf</tissue>
    </source>
</reference>
<dbReference type="PANTHER" id="PTHR33573">
    <property type="entry name" value="CASP-LIKE PROTEIN 4A4"/>
    <property type="match status" value="1"/>
</dbReference>
<evidence type="ECO:0000256" key="10">
    <source>
        <dbReference type="SAM" id="MobiDB-lite"/>
    </source>
</evidence>
<evidence type="ECO:0000256" key="4">
    <source>
        <dbReference type="ARBA" id="ARBA00022475"/>
    </source>
</evidence>
<dbReference type="Proteomes" id="UP000326396">
    <property type="component" value="Linkage Group LG13"/>
</dbReference>
<feature type="domain" description="Casparian strip membrane protein" evidence="11">
    <location>
        <begin position="55"/>
        <end position="206"/>
    </location>
</feature>
<evidence type="ECO:0000259" key="11">
    <source>
        <dbReference type="Pfam" id="PF04535"/>
    </source>
</evidence>